<dbReference type="PANTHER" id="PTHR42949:SF3">
    <property type="entry name" value="ANAEROBIC GLYCEROL-3-PHOSPHATE DEHYDROGENASE SUBUNIT B"/>
    <property type="match status" value="1"/>
</dbReference>
<reference evidence="3 4" key="1">
    <citation type="journal article" date="2016" name="Nat. Commun.">
        <title>Thousands of microbial genomes shed light on interconnected biogeochemical processes in an aquifer system.</title>
        <authorList>
            <person name="Anantharaman K."/>
            <person name="Brown C.T."/>
            <person name="Hug L.A."/>
            <person name="Sharon I."/>
            <person name="Castelle C.J."/>
            <person name="Probst A.J."/>
            <person name="Thomas B.C."/>
            <person name="Singh A."/>
            <person name="Wilkins M.J."/>
            <person name="Karaoz U."/>
            <person name="Brodie E.L."/>
            <person name="Williams K.H."/>
            <person name="Hubbard S.S."/>
            <person name="Banfield J.F."/>
        </authorList>
    </citation>
    <scope>NUCLEOTIDE SEQUENCE [LARGE SCALE GENOMIC DNA]</scope>
</reference>
<dbReference type="InterPro" id="IPR041854">
    <property type="entry name" value="BFD-like_2Fe2S-bd_dom_sf"/>
</dbReference>
<evidence type="ECO:0000256" key="1">
    <source>
        <dbReference type="ARBA" id="ARBA00023002"/>
    </source>
</evidence>
<sequence length="92" mass="10440">MNKDKIIICRCEDITLSKLDETLESGLTDVEEVKRTIRCGMGLCQGRTCMPMVEREIAKFRGIETWEVGSPKVRQPILPVKLSSILESIDEE</sequence>
<dbReference type="GO" id="GO:0016491">
    <property type="term" value="F:oxidoreductase activity"/>
    <property type="evidence" value="ECO:0007669"/>
    <property type="project" value="UniProtKB-KW"/>
</dbReference>
<dbReference type="InterPro" id="IPR051691">
    <property type="entry name" value="Metab_Enz_Cyan_OpOx_G3PDH"/>
</dbReference>
<dbReference type="Gene3D" id="1.10.10.1100">
    <property type="entry name" value="BFD-like [2Fe-2S]-binding domain"/>
    <property type="match status" value="1"/>
</dbReference>
<evidence type="ECO:0000259" key="2">
    <source>
        <dbReference type="Pfam" id="PF04324"/>
    </source>
</evidence>
<dbReference type="Proteomes" id="UP000179266">
    <property type="component" value="Unassembled WGS sequence"/>
</dbReference>
<proteinExistence type="predicted"/>
<evidence type="ECO:0000313" key="3">
    <source>
        <dbReference type="EMBL" id="OGL43855.1"/>
    </source>
</evidence>
<dbReference type="InterPro" id="IPR007419">
    <property type="entry name" value="BFD-like_2Fe2S-bd_dom"/>
</dbReference>
<dbReference type="PANTHER" id="PTHR42949">
    <property type="entry name" value="ANAEROBIC GLYCEROL-3-PHOSPHATE DEHYDROGENASE SUBUNIT B"/>
    <property type="match status" value="1"/>
</dbReference>
<dbReference type="Pfam" id="PF04324">
    <property type="entry name" value="Fer2_BFD"/>
    <property type="match status" value="1"/>
</dbReference>
<feature type="domain" description="BFD-like [2Fe-2S]-binding" evidence="2">
    <location>
        <begin position="7"/>
        <end position="55"/>
    </location>
</feature>
<comment type="caution">
    <text evidence="3">The sequence shown here is derived from an EMBL/GenBank/DDBJ whole genome shotgun (WGS) entry which is preliminary data.</text>
</comment>
<evidence type="ECO:0000313" key="4">
    <source>
        <dbReference type="Proteomes" id="UP000179266"/>
    </source>
</evidence>
<dbReference type="AlphaFoldDB" id="A0A1F7RQL0"/>
<protein>
    <recommendedName>
        <fullName evidence="2">BFD-like [2Fe-2S]-binding domain-containing protein</fullName>
    </recommendedName>
</protein>
<keyword evidence="1" id="KW-0560">Oxidoreductase</keyword>
<gene>
    <name evidence="3" type="ORF">A2161_19090</name>
</gene>
<accession>A0A1F7RQL0</accession>
<dbReference type="EMBL" id="MGDD01000252">
    <property type="protein sequence ID" value="OGL43855.1"/>
    <property type="molecule type" value="Genomic_DNA"/>
</dbReference>
<organism evidence="3 4">
    <name type="scientific">Candidatus Schekmanbacteria bacterium RBG_13_48_7</name>
    <dbReference type="NCBI Taxonomy" id="1817878"/>
    <lineage>
        <taxon>Bacteria</taxon>
        <taxon>Candidatus Schekmaniibacteriota</taxon>
    </lineage>
</organism>
<name>A0A1F7RQL0_9BACT</name>